<dbReference type="InterPro" id="IPR029044">
    <property type="entry name" value="Nucleotide-diphossugar_trans"/>
</dbReference>
<keyword evidence="4" id="KW-0808">Transferase</keyword>
<dbReference type="RefSeq" id="WP_367983508.1">
    <property type="nucleotide sequence ID" value="NZ_JBAKFF010000001.1"/>
</dbReference>
<proteinExistence type="predicted"/>
<reference evidence="7 8" key="1">
    <citation type="submission" date="2024-02" db="EMBL/GenBank/DDBJ databases">
        <title>New especies of Spiribacter isolated from saline water.</title>
        <authorList>
            <person name="Leon M.J."/>
            <person name="De La Haba R."/>
            <person name="Sanchez-Porro C."/>
            <person name="Ventosa A."/>
        </authorList>
    </citation>
    <scope>NUCLEOTIDE SEQUENCE [LARGE SCALE GENOMIC DNA]</scope>
    <source>
        <strain evidence="8">ag22IC4-189</strain>
    </source>
</reference>
<dbReference type="InterPro" id="IPR001173">
    <property type="entry name" value="Glyco_trans_2-like"/>
</dbReference>
<evidence type="ECO:0000256" key="1">
    <source>
        <dbReference type="ARBA" id="ARBA00004236"/>
    </source>
</evidence>
<evidence type="ECO:0000313" key="7">
    <source>
        <dbReference type="EMBL" id="MEX0430722.1"/>
    </source>
</evidence>
<feature type="domain" description="Glycosyltransferase 2-like" evidence="6">
    <location>
        <begin position="14"/>
        <end position="148"/>
    </location>
</feature>
<dbReference type="Gene3D" id="3.90.550.10">
    <property type="entry name" value="Spore Coat Polysaccharide Biosynthesis Protein SpsA, Chain A"/>
    <property type="match status" value="1"/>
</dbReference>
<dbReference type="SUPFAM" id="SSF53448">
    <property type="entry name" value="Nucleotide-diphospho-sugar transferases"/>
    <property type="match status" value="1"/>
</dbReference>
<dbReference type="PANTHER" id="PTHR43646:SF2">
    <property type="entry name" value="GLYCOSYLTRANSFERASE 2-LIKE DOMAIN-CONTAINING PROTEIN"/>
    <property type="match status" value="1"/>
</dbReference>
<name>A0ABV3T686_9GAMM</name>
<comment type="caution">
    <text evidence="7">The sequence shown here is derived from an EMBL/GenBank/DDBJ whole genome shotgun (WGS) entry which is preliminary data.</text>
</comment>
<evidence type="ECO:0000256" key="3">
    <source>
        <dbReference type="ARBA" id="ARBA00022676"/>
    </source>
</evidence>
<organism evidence="7 8">
    <name type="scientific">Spiribacter insolitus</name>
    <dbReference type="NCBI Taxonomy" id="3122417"/>
    <lineage>
        <taxon>Bacteria</taxon>
        <taxon>Pseudomonadati</taxon>
        <taxon>Pseudomonadota</taxon>
        <taxon>Gammaproteobacteria</taxon>
        <taxon>Chromatiales</taxon>
        <taxon>Ectothiorhodospiraceae</taxon>
        <taxon>Spiribacter</taxon>
    </lineage>
</organism>
<dbReference type="EMBL" id="JBAKFF010000001">
    <property type="protein sequence ID" value="MEX0430722.1"/>
    <property type="molecule type" value="Genomic_DNA"/>
</dbReference>
<accession>A0ABV3T686</accession>
<evidence type="ECO:0000256" key="4">
    <source>
        <dbReference type="ARBA" id="ARBA00022679"/>
    </source>
</evidence>
<gene>
    <name evidence="7" type="ORF">V6X30_04805</name>
</gene>
<dbReference type="Proteomes" id="UP001556637">
    <property type="component" value="Unassembled WGS sequence"/>
</dbReference>
<dbReference type="Pfam" id="PF00535">
    <property type="entry name" value="Glycos_transf_2"/>
    <property type="match status" value="1"/>
</dbReference>
<evidence type="ECO:0000259" key="6">
    <source>
        <dbReference type="Pfam" id="PF00535"/>
    </source>
</evidence>
<comment type="subcellular location">
    <subcellularLocation>
        <location evidence="1">Cell membrane</location>
    </subcellularLocation>
</comment>
<protein>
    <submittedName>
        <fullName evidence="7">Glycosyltransferase family 2 protein</fullName>
    </submittedName>
</protein>
<keyword evidence="2" id="KW-1003">Cell membrane</keyword>
<evidence type="ECO:0000256" key="2">
    <source>
        <dbReference type="ARBA" id="ARBA00022475"/>
    </source>
</evidence>
<keyword evidence="8" id="KW-1185">Reference proteome</keyword>
<evidence type="ECO:0000313" key="8">
    <source>
        <dbReference type="Proteomes" id="UP001556637"/>
    </source>
</evidence>
<sequence>MARRAQAVVMRRFSIIIPVAPGEDQWQTLLDDIAGLPGPLEVILVSSAGDGLDESIGPLHGKRVRSLQATPGRGPQMNAGARSSRGDYLWFLHADSRLTPGSMEALQQAIDREPGGLFYLDLAFRDGSPWLMSLSSLGANLRSRWLKVPFGDQGFCIARERFEALGGFREDLPYGEDHVFVWRARQEGIDVVPVGEIIYTSARKYVRHGWLRTTLHHQSIWLRQAWPEWKRLRRRRAG</sequence>
<keyword evidence="3" id="KW-0328">Glycosyltransferase</keyword>
<keyword evidence="5" id="KW-0472">Membrane</keyword>
<evidence type="ECO:0000256" key="5">
    <source>
        <dbReference type="ARBA" id="ARBA00023136"/>
    </source>
</evidence>
<dbReference type="PANTHER" id="PTHR43646">
    <property type="entry name" value="GLYCOSYLTRANSFERASE"/>
    <property type="match status" value="1"/>
</dbReference>